<name>A0ABU9VSM2_9CLOT</name>
<evidence type="ECO:0000313" key="2">
    <source>
        <dbReference type="Proteomes" id="UP001407405"/>
    </source>
</evidence>
<comment type="caution">
    <text evidence="1">The sequence shown here is derived from an EMBL/GenBank/DDBJ whole genome shotgun (WGS) entry which is preliminary data.</text>
</comment>
<keyword evidence="2" id="KW-1185">Reference proteome</keyword>
<proteinExistence type="predicted"/>
<dbReference type="Proteomes" id="UP001407405">
    <property type="component" value="Unassembled WGS sequence"/>
</dbReference>
<protein>
    <submittedName>
        <fullName evidence="1">Uncharacterized protein</fullName>
    </submittedName>
</protein>
<sequence length="94" mass="10557">MEQKLLQLNEKLASDSTLALQILEKETAEEVQALLSQVSLEFTTVEITELRGLMVKVTELGEEALADVSYKESFLQTLELINVSNIETPVGQFW</sequence>
<accession>A0ABU9VSM2</accession>
<gene>
    <name evidence="1" type="ORF">AAIG11_06655</name>
</gene>
<dbReference type="RefSeq" id="WP_343185466.1">
    <property type="nucleotide sequence ID" value="NZ_JBCITM010000005.1"/>
</dbReference>
<dbReference type="EMBL" id="JBCITM010000005">
    <property type="protein sequence ID" value="MEN1760145.1"/>
    <property type="molecule type" value="Genomic_DNA"/>
</dbReference>
<organism evidence="1 2">
    <name type="scientific">Anoxynatronum sibiricum</name>
    <dbReference type="NCBI Taxonomy" id="210623"/>
    <lineage>
        <taxon>Bacteria</taxon>
        <taxon>Bacillati</taxon>
        <taxon>Bacillota</taxon>
        <taxon>Clostridia</taxon>
        <taxon>Eubacteriales</taxon>
        <taxon>Clostridiaceae</taxon>
        <taxon>Anoxynatronum</taxon>
    </lineage>
</organism>
<evidence type="ECO:0000313" key="1">
    <source>
        <dbReference type="EMBL" id="MEN1760145.1"/>
    </source>
</evidence>
<reference evidence="1 2" key="1">
    <citation type="submission" date="2024-04" db="EMBL/GenBank/DDBJ databases">
        <title>Genome sequencing and metabolic network reconstruction of aminoacids and betaine degradation by Anoxynatronum sibiricum.</title>
        <authorList>
            <person name="Detkova E.N."/>
            <person name="Boltjanskaja Y.V."/>
            <person name="Mardanov A.V."/>
            <person name="Kevbrin V."/>
        </authorList>
    </citation>
    <scope>NUCLEOTIDE SEQUENCE [LARGE SCALE GENOMIC DNA]</scope>
    <source>
        <strain evidence="1 2">Z-7981</strain>
    </source>
</reference>